<protein>
    <submittedName>
        <fullName evidence="1">Uncharacterized protein</fullName>
    </submittedName>
</protein>
<gene>
    <name evidence="1" type="ORF">H1D24_00285</name>
</gene>
<comment type="caution">
    <text evidence="1">The sequence shown here is derived from an EMBL/GenBank/DDBJ whole genome shotgun (WGS) entry which is preliminary data.</text>
</comment>
<dbReference type="AlphaFoldDB" id="A0A7W0DGK5"/>
<evidence type="ECO:0000313" key="2">
    <source>
        <dbReference type="Proteomes" id="UP000545761"/>
    </source>
</evidence>
<dbReference type="Pfam" id="PF07388">
    <property type="entry name" value="A-2_8-polyST"/>
    <property type="match status" value="1"/>
</dbReference>
<accession>A0A7W0DGK5</accession>
<dbReference type="InterPro" id="IPR010866">
    <property type="entry name" value="A-2_8-polyST"/>
</dbReference>
<dbReference type="EMBL" id="JACEHE010000001">
    <property type="protein sequence ID" value="MBA2944293.1"/>
    <property type="molecule type" value="Genomic_DNA"/>
</dbReference>
<name>A0A7W0DGK5_9ACTN</name>
<proteinExistence type="predicted"/>
<dbReference type="Proteomes" id="UP000545761">
    <property type="component" value="Unassembled WGS sequence"/>
</dbReference>
<organism evidence="1 2">
    <name type="scientific">Streptomyces himalayensis subsp. himalayensis</name>
    <dbReference type="NCBI Taxonomy" id="2756131"/>
    <lineage>
        <taxon>Bacteria</taxon>
        <taxon>Bacillati</taxon>
        <taxon>Actinomycetota</taxon>
        <taxon>Actinomycetes</taxon>
        <taxon>Kitasatosporales</taxon>
        <taxon>Streptomycetaceae</taxon>
        <taxon>Streptomyces</taxon>
        <taxon>Streptomyces himalayensis</taxon>
    </lineage>
</organism>
<reference evidence="1 2" key="1">
    <citation type="submission" date="2020-07" db="EMBL/GenBank/DDBJ databases">
        <title>Streptomyces isolated from Indian soil.</title>
        <authorList>
            <person name="Mandal S."/>
            <person name="Maiti P.K."/>
        </authorList>
    </citation>
    <scope>NUCLEOTIDE SEQUENCE [LARGE SCALE GENOMIC DNA]</scope>
    <source>
        <strain evidence="1 2">PSKA28</strain>
    </source>
</reference>
<evidence type="ECO:0000313" key="1">
    <source>
        <dbReference type="EMBL" id="MBA2944293.1"/>
    </source>
</evidence>
<sequence>MTVQITEVSTVYGLATVCAALDAGLLASSGPVRRVLVTSTNTAVPEATPSWEERLGFAVLRKRFDEVISWNDAIHPNHPWDWSPRPCDIPLLQRVLSSSWGIGPEEPVSLVVESIQTSPGQALARVFSDSPIHVYADGLMAYGPLRSRIPHQVLQRIEDLVHPDLVPGLRPLVLDEAAFGHRMPAHRAIPHDALRSVFAELARTREAADVVAPLRGGEAPAVILGQYLSAAGIISAQEEDRLHLRMLRQAVEAGHRHVVFKAHPSAPGTQTEALCKSAADLGVEFRSTTAPVPAEVLFQEVRPSAVIGCFSTGLFTARTLYGIPAFRVGTESVLSGLRPYSNSNRIPLAIAYAGLSSPSLPPHNKERGGAPVGGDDPGPLVRTLTYCMHPQAYPQLRRDAEQFLAQHKGSAVVRRNVGLGRLTRLRLPGGLPIGPLGDRLLTSHRLSPALRRAWRSYRNLRRRVPVS</sequence>
<dbReference type="RefSeq" id="WP_181655272.1">
    <property type="nucleotide sequence ID" value="NZ_JACEHE010000001.1"/>
</dbReference>